<keyword evidence="4 9" id="KW-0812">Transmembrane</keyword>
<evidence type="ECO:0000256" key="4">
    <source>
        <dbReference type="ARBA" id="ARBA00022692"/>
    </source>
</evidence>
<keyword evidence="8 9" id="KW-0472">Membrane</keyword>
<dbReference type="PANTHER" id="PTHR33910:SF1">
    <property type="entry name" value="PROTEIN TRANSLOCASE SUBUNIT SECE"/>
    <property type="match status" value="1"/>
</dbReference>
<evidence type="ECO:0000256" key="5">
    <source>
        <dbReference type="ARBA" id="ARBA00022927"/>
    </source>
</evidence>
<sequence>MKKDRTEGKKSKAPRKPNPIATFFKGLVSEIKKVVWPSKKQIINNTIVVLAVCLISGAALFAVDSIFGLLLNLLTKGA</sequence>
<proteinExistence type="inferred from homology"/>
<dbReference type="AlphaFoldDB" id="A0A9D1NSB1"/>
<dbReference type="Pfam" id="PF00584">
    <property type="entry name" value="SecE"/>
    <property type="match status" value="1"/>
</dbReference>
<evidence type="ECO:0000256" key="2">
    <source>
        <dbReference type="ARBA" id="ARBA00022448"/>
    </source>
</evidence>
<comment type="subcellular location">
    <subcellularLocation>
        <location evidence="9">Cell membrane</location>
        <topology evidence="9">Single-pass membrane protein</topology>
    </subcellularLocation>
    <subcellularLocation>
        <location evidence="1">Membrane</location>
    </subcellularLocation>
</comment>
<gene>
    <name evidence="9 10" type="primary">secE</name>
    <name evidence="10" type="ORF">IAD28_06910</name>
</gene>
<dbReference type="GO" id="GO:0005886">
    <property type="term" value="C:plasma membrane"/>
    <property type="evidence" value="ECO:0007669"/>
    <property type="project" value="UniProtKB-SubCell"/>
</dbReference>
<dbReference type="GO" id="GO:0006605">
    <property type="term" value="P:protein targeting"/>
    <property type="evidence" value="ECO:0007669"/>
    <property type="project" value="UniProtKB-UniRule"/>
</dbReference>
<keyword evidence="3 9" id="KW-1003">Cell membrane</keyword>
<evidence type="ECO:0000256" key="6">
    <source>
        <dbReference type="ARBA" id="ARBA00022989"/>
    </source>
</evidence>
<name>A0A9D1NSB1_9FIRM</name>
<dbReference type="Gene3D" id="1.20.5.1030">
    <property type="entry name" value="Preprotein translocase secy subunit"/>
    <property type="match status" value="1"/>
</dbReference>
<keyword evidence="7 9" id="KW-0811">Translocation</keyword>
<dbReference type="InterPro" id="IPR038379">
    <property type="entry name" value="SecE_sf"/>
</dbReference>
<evidence type="ECO:0000256" key="1">
    <source>
        <dbReference type="ARBA" id="ARBA00004370"/>
    </source>
</evidence>
<organism evidence="10 11">
    <name type="scientific">Candidatus Faeciplasma avium</name>
    <dbReference type="NCBI Taxonomy" id="2840798"/>
    <lineage>
        <taxon>Bacteria</taxon>
        <taxon>Bacillati</taxon>
        <taxon>Bacillota</taxon>
        <taxon>Clostridia</taxon>
        <taxon>Eubacteriales</taxon>
        <taxon>Oscillospiraceae</taxon>
        <taxon>Oscillospiraceae incertae sedis</taxon>
        <taxon>Candidatus Faeciplasma</taxon>
    </lineage>
</organism>
<dbReference type="GO" id="GO:0043952">
    <property type="term" value="P:protein transport by the Sec complex"/>
    <property type="evidence" value="ECO:0007669"/>
    <property type="project" value="UniProtKB-UniRule"/>
</dbReference>
<keyword evidence="6 9" id="KW-1133">Transmembrane helix</keyword>
<accession>A0A9D1NSB1</accession>
<dbReference type="EMBL" id="DVOL01000098">
    <property type="protein sequence ID" value="HIV11403.1"/>
    <property type="molecule type" value="Genomic_DNA"/>
</dbReference>
<feature type="transmembrane region" description="Helical" evidence="9">
    <location>
        <begin position="47"/>
        <end position="71"/>
    </location>
</feature>
<dbReference type="InterPro" id="IPR005807">
    <property type="entry name" value="SecE_bac"/>
</dbReference>
<reference evidence="10" key="1">
    <citation type="submission" date="2020-10" db="EMBL/GenBank/DDBJ databases">
        <authorList>
            <person name="Gilroy R."/>
        </authorList>
    </citation>
    <scope>NUCLEOTIDE SEQUENCE</scope>
    <source>
        <strain evidence="10">1370</strain>
    </source>
</reference>
<comment type="caution">
    <text evidence="10">The sequence shown here is derived from an EMBL/GenBank/DDBJ whole genome shotgun (WGS) entry which is preliminary data.</text>
</comment>
<dbReference type="GO" id="GO:0009306">
    <property type="term" value="P:protein secretion"/>
    <property type="evidence" value="ECO:0007669"/>
    <property type="project" value="UniProtKB-UniRule"/>
</dbReference>
<comment type="subunit">
    <text evidence="9">Component of the Sec protein translocase complex. Heterotrimer consisting of SecY, SecE and SecG subunits. The heterotrimers can form oligomers, although 1 heterotrimer is thought to be able to translocate proteins. Interacts with the ribosome. Interacts with SecDF, and other proteins may be involved. Interacts with SecA.</text>
</comment>
<comment type="function">
    <text evidence="9">Essential subunit of the Sec protein translocation channel SecYEG. Clamps together the 2 halves of SecY. May contact the channel plug during translocation.</text>
</comment>
<evidence type="ECO:0000256" key="9">
    <source>
        <dbReference type="HAMAP-Rule" id="MF_00422"/>
    </source>
</evidence>
<reference evidence="10" key="2">
    <citation type="journal article" date="2021" name="PeerJ">
        <title>Extensive microbial diversity within the chicken gut microbiome revealed by metagenomics and culture.</title>
        <authorList>
            <person name="Gilroy R."/>
            <person name="Ravi A."/>
            <person name="Getino M."/>
            <person name="Pursley I."/>
            <person name="Horton D.L."/>
            <person name="Alikhan N.F."/>
            <person name="Baker D."/>
            <person name="Gharbi K."/>
            <person name="Hall N."/>
            <person name="Watson M."/>
            <person name="Adriaenssens E.M."/>
            <person name="Foster-Nyarko E."/>
            <person name="Jarju S."/>
            <person name="Secka A."/>
            <person name="Antonio M."/>
            <person name="Oren A."/>
            <person name="Chaudhuri R.R."/>
            <person name="La Ragione R."/>
            <person name="Hildebrand F."/>
            <person name="Pallen M.J."/>
        </authorList>
    </citation>
    <scope>NUCLEOTIDE SEQUENCE</scope>
    <source>
        <strain evidence="10">1370</strain>
    </source>
</reference>
<dbReference type="GO" id="GO:0065002">
    <property type="term" value="P:intracellular protein transmembrane transport"/>
    <property type="evidence" value="ECO:0007669"/>
    <property type="project" value="UniProtKB-UniRule"/>
</dbReference>
<keyword evidence="5 9" id="KW-0653">Protein transport</keyword>
<dbReference type="Proteomes" id="UP000823960">
    <property type="component" value="Unassembled WGS sequence"/>
</dbReference>
<dbReference type="NCBIfam" id="TIGR00964">
    <property type="entry name" value="secE_bact"/>
    <property type="match status" value="1"/>
</dbReference>
<dbReference type="HAMAP" id="MF_00422">
    <property type="entry name" value="SecE"/>
    <property type="match status" value="1"/>
</dbReference>
<dbReference type="InterPro" id="IPR001901">
    <property type="entry name" value="Translocase_SecE/Sec61-g"/>
</dbReference>
<evidence type="ECO:0000256" key="7">
    <source>
        <dbReference type="ARBA" id="ARBA00023010"/>
    </source>
</evidence>
<protein>
    <recommendedName>
        <fullName evidence="9">Protein translocase subunit SecE</fullName>
    </recommendedName>
</protein>
<evidence type="ECO:0000313" key="10">
    <source>
        <dbReference type="EMBL" id="HIV11403.1"/>
    </source>
</evidence>
<dbReference type="PROSITE" id="PS01067">
    <property type="entry name" value="SECE_SEC61G"/>
    <property type="match status" value="1"/>
</dbReference>
<dbReference type="PANTHER" id="PTHR33910">
    <property type="entry name" value="PROTEIN TRANSLOCASE SUBUNIT SECE"/>
    <property type="match status" value="1"/>
</dbReference>
<dbReference type="GO" id="GO:0008320">
    <property type="term" value="F:protein transmembrane transporter activity"/>
    <property type="evidence" value="ECO:0007669"/>
    <property type="project" value="UniProtKB-UniRule"/>
</dbReference>
<evidence type="ECO:0000313" key="11">
    <source>
        <dbReference type="Proteomes" id="UP000823960"/>
    </source>
</evidence>
<evidence type="ECO:0000256" key="8">
    <source>
        <dbReference type="ARBA" id="ARBA00023136"/>
    </source>
</evidence>
<comment type="similarity">
    <text evidence="9">Belongs to the SecE/SEC61-gamma family.</text>
</comment>
<keyword evidence="2 9" id="KW-0813">Transport</keyword>
<evidence type="ECO:0000256" key="3">
    <source>
        <dbReference type="ARBA" id="ARBA00022475"/>
    </source>
</evidence>